<comment type="caution">
    <text evidence="2">The sequence shown here is derived from an EMBL/GenBank/DDBJ whole genome shotgun (WGS) entry which is preliminary data.</text>
</comment>
<dbReference type="AlphaFoldDB" id="A0A8J3FCP1"/>
<name>A0A8J3FCP1_9ACTN</name>
<dbReference type="Pfam" id="PF21806">
    <property type="entry name" value="DUF6879"/>
    <property type="match status" value="1"/>
</dbReference>
<evidence type="ECO:0000313" key="2">
    <source>
        <dbReference type="EMBL" id="GGK07101.1"/>
    </source>
</evidence>
<sequence>MDDENTALRAWHRGEPYELQGLDDLCRFFADLAATGRALRRVKIVSEPLSDYQRWSLDVSRRVVSAGEDIRVVNRKHVATLLVPPSDFYLLDGERVLFLHHDGHGGTAMFSITDDTAVVRSCAESFAAVWRAAEPLDIYLGRSG</sequence>
<organism evidence="2 3">
    <name type="scientific">Pilimelia anulata</name>
    <dbReference type="NCBI Taxonomy" id="53371"/>
    <lineage>
        <taxon>Bacteria</taxon>
        <taxon>Bacillati</taxon>
        <taxon>Actinomycetota</taxon>
        <taxon>Actinomycetes</taxon>
        <taxon>Micromonosporales</taxon>
        <taxon>Micromonosporaceae</taxon>
        <taxon>Pilimelia</taxon>
    </lineage>
</organism>
<proteinExistence type="predicted"/>
<dbReference type="EMBL" id="BMQB01000011">
    <property type="protein sequence ID" value="GGK07101.1"/>
    <property type="molecule type" value="Genomic_DNA"/>
</dbReference>
<reference evidence="2" key="2">
    <citation type="submission" date="2020-09" db="EMBL/GenBank/DDBJ databases">
        <authorList>
            <person name="Sun Q."/>
            <person name="Ohkuma M."/>
        </authorList>
    </citation>
    <scope>NUCLEOTIDE SEQUENCE</scope>
    <source>
        <strain evidence="2">JCM 3090</strain>
    </source>
</reference>
<keyword evidence="3" id="KW-1185">Reference proteome</keyword>
<gene>
    <name evidence="2" type="ORF">GCM10010123_41140</name>
</gene>
<evidence type="ECO:0000313" key="3">
    <source>
        <dbReference type="Proteomes" id="UP000649739"/>
    </source>
</evidence>
<dbReference type="InterPro" id="IPR049244">
    <property type="entry name" value="DUF6879"/>
</dbReference>
<evidence type="ECO:0000259" key="1">
    <source>
        <dbReference type="Pfam" id="PF21806"/>
    </source>
</evidence>
<reference evidence="2" key="1">
    <citation type="journal article" date="2014" name="Int. J. Syst. Evol. Microbiol.">
        <title>Complete genome sequence of Corynebacterium casei LMG S-19264T (=DSM 44701T), isolated from a smear-ripened cheese.</title>
        <authorList>
            <consortium name="US DOE Joint Genome Institute (JGI-PGF)"/>
            <person name="Walter F."/>
            <person name="Albersmeier A."/>
            <person name="Kalinowski J."/>
            <person name="Ruckert C."/>
        </authorList>
    </citation>
    <scope>NUCLEOTIDE SEQUENCE</scope>
    <source>
        <strain evidence="2">JCM 3090</strain>
    </source>
</reference>
<dbReference type="Proteomes" id="UP000649739">
    <property type="component" value="Unassembled WGS sequence"/>
</dbReference>
<protein>
    <recommendedName>
        <fullName evidence="1">DUF6879 domain-containing protein</fullName>
    </recommendedName>
</protein>
<accession>A0A8J3FCP1</accession>
<feature type="domain" description="DUF6879" evidence="1">
    <location>
        <begin position="2"/>
        <end position="140"/>
    </location>
</feature>